<organism evidence="6 7">
    <name type="scientific">Populus trichocarpa</name>
    <name type="common">Western balsam poplar</name>
    <name type="synonym">Populus balsamifera subsp. trichocarpa</name>
    <dbReference type="NCBI Taxonomy" id="3694"/>
    <lineage>
        <taxon>Eukaryota</taxon>
        <taxon>Viridiplantae</taxon>
        <taxon>Streptophyta</taxon>
        <taxon>Embryophyta</taxon>
        <taxon>Tracheophyta</taxon>
        <taxon>Spermatophyta</taxon>
        <taxon>Magnoliopsida</taxon>
        <taxon>eudicotyledons</taxon>
        <taxon>Gunneridae</taxon>
        <taxon>Pentapetalae</taxon>
        <taxon>rosids</taxon>
        <taxon>fabids</taxon>
        <taxon>Malpighiales</taxon>
        <taxon>Salicaceae</taxon>
        <taxon>Saliceae</taxon>
        <taxon>Populus</taxon>
    </lineage>
</organism>
<evidence type="ECO:0000256" key="2">
    <source>
        <dbReference type="ARBA" id="ARBA00007626"/>
    </source>
</evidence>
<dbReference type="AlphaFoldDB" id="A0A2K1ZWG8"/>
<keyword evidence="7" id="KW-1185">Reference proteome</keyword>
<dbReference type="GO" id="GO:0003729">
    <property type="term" value="F:mRNA binding"/>
    <property type="evidence" value="ECO:0007669"/>
    <property type="project" value="UniProtKB-ARBA"/>
</dbReference>
<evidence type="ECO:0000256" key="5">
    <source>
        <dbReference type="ARBA" id="ARBA00023128"/>
    </source>
</evidence>
<evidence type="ECO:0000256" key="3">
    <source>
        <dbReference type="ARBA" id="ARBA00022737"/>
    </source>
</evidence>
<evidence type="ECO:0000313" key="6">
    <source>
        <dbReference type="EMBL" id="PNT29608.2"/>
    </source>
</evidence>
<keyword evidence="5" id="KW-0496">Mitochondrion</keyword>
<dbReference type="GO" id="GO:0005739">
    <property type="term" value="C:mitochondrion"/>
    <property type="evidence" value="ECO:0000318"/>
    <property type="project" value="GO_Central"/>
</dbReference>
<keyword evidence="3" id="KW-0677">Repeat</keyword>
<accession>A0A2K1ZWG8</accession>
<dbReference type="FunFam" id="1.25.40.10:FF:000551">
    <property type="entry name" value="Pentatricopeptide repeat-containing protein, mitochondrial"/>
    <property type="match status" value="1"/>
</dbReference>
<dbReference type="Proteomes" id="UP000006729">
    <property type="component" value="Chromosome 6"/>
</dbReference>
<dbReference type="InterPro" id="IPR011990">
    <property type="entry name" value="TPR-like_helical_dom_sf"/>
</dbReference>
<dbReference type="FunFam" id="1.25.40.10:FF:000394">
    <property type="entry name" value="Pentatricopeptide repeat-containing protein, mitochondrial"/>
    <property type="match status" value="1"/>
</dbReference>
<dbReference type="InterPro" id="IPR002885">
    <property type="entry name" value="PPR_rpt"/>
</dbReference>
<sequence length="413" mass="46100">MGCSASRPNTLLTKNHHPEETLSYASPSKDNSMFSPQYSSPTVPRALSLQTPLVHHPPSRKGDSHHLVSLTSTTYGSLVLIDPNVNTQKSFDQPQPPRKSTKKTHKTQNNQDPCESLSPDSVINTWELMDGLDENDELEFEMNNSFKPRSSLSGHSIEFVSKVSSFHHPGSDKFVKKLHDSFDSLKFEEIVAEKPVSLSKPLWKHLSEESLLSKMDPNVASSYMRALSSRQLGCNKESKDATPVNSSSMSDTLSSKTGPFLNDKDGKIVLYFTSLRGIRKTYEDCCAVRMIFRGFRVAVDERDISMDSTYRKELQSLLKGKAMILPQVFVRGNHIGGVEEIRQLNEAGELAKLFEGFPVQDPRLVCEGCGDARFVPCPNCNGSRKVFDEEEEQLRRCADCNENGLIRCPGCCS</sequence>
<comment type="similarity">
    <text evidence="2">Belongs to the PPR family. P subfamily.</text>
</comment>
<dbReference type="SUPFAM" id="SSF48452">
    <property type="entry name" value="TPR-like"/>
    <property type="match status" value="1"/>
</dbReference>
<comment type="subcellular location">
    <subcellularLocation>
        <location evidence="1">Mitochondrion</location>
    </subcellularLocation>
</comment>
<dbReference type="Pfam" id="PF13812">
    <property type="entry name" value="PPR_3"/>
    <property type="match status" value="1"/>
</dbReference>
<evidence type="ECO:0000313" key="7">
    <source>
        <dbReference type="Proteomes" id="UP000006729"/>
    </source>
</evidence>
<dbReference type="Gene3D" id="1.25.40.10">
    <property type="entry name" value="Tetratricopeptide repeat domain"/>
    <property type="match status" value="2"/>
</dbReference>
<evidence type="ECO:0000256" key="4">
    <source>
        <dbReference type="ARBA" id="ARBA00022946"/>
    </source>
</evidence>
<name>A0A2K1ZWG8_POPTR</name>
<dbReference type="FunCoup" id="A0A2K1ZWG8">
    <property type="interactions" value="1700"/>
</dbReference>
<dbReference type="PANTHER" id="PTHR45717:SF15">
    <property type="entry name" value="AGL218WP"/>
    <property type="match status" value="1"/>
</dbReference>
<gene>
    <name evidence="6" type="ORF">POPTR_006G041800v4</name>
</gene>
<evidence type="ECO:0008006" key="8">
    <source>
        <dbReference type="Google" id="ProtNLM"/>
    </source>
</evidence>
<dbReference type="FunFam" id="1.25.40.10:FF:000620">
    <property type="entry name" value="Pentatricopeptide repeat-containing protein, mitochondrial"/>
    <property type="match status" value="1"/>
</dbReference>
<dbReference type="InParanoid" id="A0A2K1ZWG8"/>
<dbReference type="EMBL" id="CM009295">
    <property type="protein sequence ID" value="PNT29608.2"/>
    <property type="molecule type" value="Genomic_DNA"/>
</dbReference>
<dbReference type="Pfam" id="PF01535">
    <property type="entry name" value="PPR"/>
    <property type="match status" value="4"/>
</dbReference>
<reference evidence="6 7" key="1">
    <citation type="journal article" date="2006" name="Science">
        <title>The genome of black cottonwood, Populus trichocarpa (Torr. &amp; Gray).</title>
        <authorList>
            <person name="Tuskan G.A."/>
            <person name="Difazio S."/>
            <person name="Jansson S."/>
            <person name="Bohlmann J."/>
            <person name="Grigoriev I."/>
            <person name="Hellsten U."/>
            <person name="Putnam N."/>
            <person name="Ralph S."/>
            <person name="Rombauts S."/>
            <person name="Salamov A."/>
            <person name="Schein J."/>
            <person name="Sterck L."/>
            <person name="Aerts A."/>
            <person name="Bhalerao R.R."/>
            <person name="Bhalerao R.P."/>
            <person name="Blaudez D."/>
            <person name="Boerjan W."/>
            <person name="Brun A."/>
            <person name="Brunner A."/>
            <person name="Busov V."/>
            <person name="Campbell M."/>
            <person name="Carlson J."/>
            <person name="Chalot M."/>
            <person name="Chapman J."/>
            <person name="Chen G.L."/>
            <person name="Cooper D."/>
            <person name="Coutinho P.M."/>
            <person name="Couturier J."/>
            <person name="Covert S."/>
            <person name="Cronk Q."/>
            <person name="Cunningham R."/>
            <person name="Davis J."/>
            <person name="Degroeve S."/>
            <person name="Dejardin A."/>
            <person name="Depamphilis C."/>
            <person name="Detter J."/>
            <person name="Dirks B."/>
            <person name="Dubchak I."/>
            <person name="Duplessis S."/>
            <person name="Ehlting J."/>
            <person name="Ellis B."/>
            <person name="Gendler K."/>
            <person name="Goodstein D."/>
            <person name="Gribskov M."/>
            <person name="Grimwood J."/>
            <person name="Groover A."/>
            <person name="Gunter L."/>
            <person name="Hamberger B."/>
            <person name="Heinze B."/>
            <person name="Helariutta Y."/>
            <person name="Henrissat B."/>
            <person name="Holligan D."/>
            <person name="Holt R."/>
            <person name="Huang W."/>
            <person name="Islam-Faridi N."/>
            <person name="Jones S."/>
            <person name="Jones-Rhoades M."/>
            <person name="Jorgensen R."/>
            <person name="Joshi C."/>
            <person name="Kangasjarvi J."/>
            <person name="Karlsson J."/>
            <person name="Kelleher C."/>
            <person name="Kirkpatrick R."/>
            <person name="Kirst M."/>
            <person name="Kohler A."/>
            <person name="Kalluri U."/>
            <person name="Larimer F."/>
            <person name="Leebens-Mack J."/>
            <person name="Leple J.C."/>
            <person name="Locascio P."/>
            <person name="Lou Y."/>
            <person name="Lucas S."/>
            <person name="Martin F."/>
            <person name="Montanini B."/>
            <person name="Napoli C."/>
            <person name="Nelson D.R."/>
            <person name="Nelson C."/>
            <person name="Nieminen K."/>
            <person name="Nilsson O."/>
            <person name="Pereda V."/>
            <person name="Peter G."/>
            <person name="Philippe R."/>
            <person name="Pilate G."/>
            <person name="Poliakov A."/>
            <person name="Razumovskaya J."/>
            <person name="Richardson P."/>
            <person name="Rinaldi C."/>
            <person name="Ritland K."/>
            <person name="Rouze P."/>
            <person name="Ryaboy D."/>
            <person name="Schmutz J."/>
            <person name="Schrader J."/>
            <person name="Segerman B."/>
            <person name="Shin H."/>
            <person name="Siddiqui A."/>
            <person name="Sterky F."/>
            <person name="Terry A."/>
            <person name="Tsai C.J."/>
            <person name="Uberbacher E."/>
            <person name="Unneberg P."/>
            <person name="Vahala J."/>
            <person name="Wall K."/>
            <person name="Wessler S."/>
            <person name="Yang G."/>
            <person name="Yin T."/>
            <person name="Douglas C."/>
            <person name="Marra M."/>
            <person name="Sandberg G."/>
            <person name="Van de Peer Y."/>
            <person name="Rokhsar D."/>
        </authorList>
    </citation>
    <scope>NUCLEOTIDE SEQUENCE [LARGE SCALE GENOMIC DNA]</scope>
    <source>
        <strain evidence="7">cv. Nisqually</strain>
    </source>
</reference>
<comment type="caution">
    <text evidence="6">The sequence shown here is derived from an EMBL/GenBank/DDBJ whole genome shotgun (WGS) entry which is preliminary data.</text>
</comment>
<dbReference type="PANTHER" id="PTHR45717">
    <property type="entry name" value="OS12G0527900 PROTEIN"/>
    <property type="match status" value="1"/>
</dbReference>
<evidence type="ECO:0000256" key="1">
    <source>
        <dbReference type="ARBA" id="ARBA00004173"/>
    </source>
</evidence>
<keyword evidence="4" id="KW-0809">Transit peptide</keyword>
<protein>
    <recommendedName>
        <fullName evidence="8">Pentacotripeptide-repeat region of PRORP domain-containing protein</fullName>
    </recommendedName>
</protein>
<proteinExistence type="inferred from homology"/>
<dbReference type="PROSITE" id="PS51375">
    <property type="entry name" value="PPR"/>
    <property type="match status" value="3"/>
</dbReference>
<dbReference type="NCBIfam" id="TIGR00756">
    <property type="entry name" value="PPR"/>
    <property type="match status" value="2"/>
</dbReference>
<dbReference type="STRING" id="3694.A0A2K1ZWG8"/>